<evidence type="ECO:0000259" key="4">
    <source>
        <dbReference type="Pfam" id="PF13336"/>
    </source>
</evidence>
<comment type="similarity">
    <text evidence="1">Belongs to the acetyl-CoA hydrolase/transferase family.</text>
</comment>
<protein>
    <submittedName>
        <fullName evidence="5">Uncharacterized protein</fullName>
    </submittedName>
</protein>
<keyword evidence="2" id="KW-0808">Transferase</keyword>
<dbReference type="Gene3D" id="3.30.750.70">
    <property type="entry name" value="4-hydroxybutyrate coenzyme like domains"/>
    <property type="match status" value="1"/>
</dbReference>
<feature type="non-terminal residue" evidence="5">
    <location>
        <position position="444"/>
    </location>
</feature>
<dbReference type="PANTHER" id="PTHR21432:SF20">
    <property type="entry name" value="ACETYL-COA HYDROLASE"/>
    <property type="match status" value="1"/>
</dbReference>
<dbReference type="AlphaFoldDB" id="X0T2Z6"/>
<reference evidence="5" key="1">
    <citation type="journal article" date="2014" name="Front. Microbiol.">
        <title>High frequency of phylogenetically diverse reductive dehalogenase-homologous genes in deep subseafloor sedimentary metagenomes.</title>
        <authorList>
            <person name="Kawai M."/>
            <person name="Futagami T."/>
            <person name="Toyoda A."/>
            <person name="Takaki Y."/>
            <person name="Nishi S."/>
            <person name="Hori S."/>
            <person name="Arai W."/>
            <person name="Tsubouchi T."/>
            <person name="Morono Y."/>
            <person name="Uchiyama I."/>
            <person name="Ito T."/>
            <person name="Fujiyama A."/>
            <person name="Inagaki F."/>
            <person name="Takami H."/>
        </authorList>
    </citation>
    <scope>NUCLEOTIDE SEQUENCE</scope>
    <source>
        <strain evidence="5">Expedition CK06-06</strain>
    </source>
</reference>
<dbReference type="InterPro" id="IPR037171">
    <property type="entry name" value="NagB/RpiA_transferase-like"/>
</dbReference>
<dbReference type="GO" id="GO:0008775">
    <property type="term" value="F:acetate CoA-transferase activity"/>
    <property type="evidence" value="ECO:0007669"/>
    <property type="project" value="InterPro"/>
</dbReference>
<dbReference type="SUPFAM" id="SSF100950">
    <property type="entry name" value="NagB/RpiA/CoA transferase-like"/>
    <property type="match status" value="2"/>
</dbReference>
<dbReference type="InterPro" id="IPR046433">
    <property type="entry name" value="ActCoA_hydro"/>
</dbReference>
<dbReference type="Gene3D" id="3.40.1080.20">
    <property type="entry name" value="Acetyl-CoA hydrolase/transferase C-terminal domain"/>
    <property type="match status" value="1"/>
</dbReference>
<dbReference type="Pfam" id="PF13336">
    <property type="entry name" value="AcetylCoA_hyd_C"/>
    <property type="match status" value="1"/>
</dbReference>
<dbReference type="Gene3D" id="3.40.1080.10">
    <property type="entry name" value="Glutaconate Coenzyme A-transferase"/>
    <property type="match status" value="1"/>
</dbReference>
<dbReference type="GO" id="GO:0006083">
    <property type="term" value="P:acetate metabolic process"/>
    <property type="evidence" value="ECO:0007669"/>
    <property type="project" value="InterPro"/>
</dbReference>
<dbReference type="Pfam" id="PF02550">
    <property type="entry name" value="AcetylCoA_hydro"/>
    <property type="match status" value="1"/>
</dbReference>
<comment type="caution">
    <text evidence="5">The sequence shown here is derived from an EMBL/GenBank/DDBJ whole genome shotgun (WGS) entry which is preliminary data.</text>
</comment>
<gene>
    <name evidence="5" type="ORF">S01H1_06522</name>
</gene>
<organism evidence="5">
    <name type="scientific">marine sediment metagenome</name>
    <dbReference type="NCBI Taxonomy" id="412755"/>
    <lineage>
        <taxon>unclassified sequences</taxon>
        <taxon>metagenomes</taxon>
        <taxon>ecological metagenomes</taxon>
    </lineage>
</organism>
<evidence type="ECO:0000313" key="5">
    <source>
        <dbReference type="EMBL" id="GAF81726.1"/>
    </source>
</evidence>
<proteinExistence type="inferred from homology"/>
<dbReference type="EMBL" id="BARS01003362">
    <property type="protein sequence ID" value="GAF81726.1"/>
    <property type="molecule type" value="Genomic_DNA"/>
</dbReference>
<evidence type="ECO:0000256" key="2">
    <source>
        <dbReference type="ARBA" id="ARBA00022679"/>
    </source>
</evidence>
<dbReference type="InterPro" id="IPR026888">
    <property type="entry name" value="AcetylCoA_hyd_C"/>
</dbReference>
<dbReference type="InterPro" id="IPR038460">
    <property type="entry name" value="AcetylCoA_hyd_C_sf"/>
</dbReference>
<feature type="domain" description="Acetyl-CoA hydrolase/transferase C-terminal" evidence="4">
    <location>
        <begin position="275"/>
        <end position="425"/>
    </location>
</feature>
<evidence type="ECO:0000259" key="3">
    <source>
        <dbReference type="Pfam" id="PF02550"/>
    </source>
</evidence>
<accession>X0T2Z6</accession>
<feature type="domain" description="Acetyl-CoA hydrolase/transferase N-terminal" evidence="3">
    <location>
        <begin position="23"/>
        <end position="188"/>
    </location>
</feature>
<sequence length="444" mass="48833">MPPKDWKIEYDYKLRDPKSALKSIKRGGRVFIGSGCAVPGLLVQTLDKIGNRLADTEIMHILTVGDTPYTKEQYCNNFRCNAFFIGENTRTAISEGRADYTPVFISDLPDLFQSGSIPIEVALIQVTPPDEHGFCSLGVSVDIVKSAAESAETVIAEVNPQMPRTLGESLISIDKIDILVENDTPLPVILPPPTDEITEQIAKNISRLIENRSTIQMGIGTIPAAIIKFLKDKKDLGVHSEMISDGVVELWEEGVITNRKKTIHQGKIITTFCMGTKKLYDFVKNNPCVEFYPSDYVANPYIISLNEKMVSINSALEVDLTGQVSAESLGYLLYSGIGGQADFMRGASKSKGGKPIIALPSTTKNETVSCIRPHLGEAAGVVTSRGDVHYVVTEYGVAYLHGKSIRERAIALINIAHPKFRQKLLNFSKIRCYVHFDQVLPKTG</sequence>
<evidence type="ECO:0000256" key="1">
    <source>
        <dbReference type="ARBA" id="ARBA00009632"/>
    </source>
</evidence>
<name>X0T2Z6_9ZZZZ</name>
<dbReference type="InterPro" id="IPR003702">
    <property type="entry name" value="ActCoA_hydro_N"/>
</dbReference>
<dbReference type="PANTHER" id="PTHR21432">
    <property type="entry name" value="ACETYL-COA HYDROLASE-RELATED"/>
    <property type="match status" value="1"/>
</dbReference>